<dbReference type="InterPro" id="IPR051093">
    <property type="entry name" value="Neuroligin/BSAL"/>
</dbReference>
<dbReference type="SUPFAM" id="SSF53474">
    <property type="entry name" value="alpha/beta-Hydrolases"/>
    <property type="match status" value="1"/>
</dbReference>
<feature type="domain" description="Carboxylesterase type B" evidence="2">
    <location>
        <begin position="19"/>
        <end position="134"/>
    </location>
</feature>
<organism evidence="3 4">
    <name type="scientific">Angiostrongylus cantonensis</name>
    <name type="common">Rat lungworm</name>
    <dbReference type="NCBI Taxonomy" id="6313"/>
    <lineage>
        <taxon>Eukaryota</taxon>
        <taxon>Metazoa</taxon>
        <taxon>Ecdysozoa</taxon>
        <taxon>Nematoda</taxon>
        <taxon>Chromadorea</taxon>
        <taxon>Rhabditida</taxon>
        <taxon>Rhabditina</taxon>
        <taxon>Rhabditomorpha</taxon>
        <taxon>Strongyloidea</taxon>
        <taxon>Metastrongylidae</taxon>
        <taxon>Angiostrongylus</taxon>
    </lineage>
</organism>
<dbReference type="InterPro" id="IPR002018">
    <property type="entry name" value="CarbesteraseB"/>
</dbReference>
<comment type="similarity">
    <text evidence="1">Belongs to the type-B carboxylesterase/lipase family.</text>
</comment>
<proteinExistence type="inferred from homology"/>
<dbReference type="STRING" id="6313.A0A0K0D6N6"/>
<protein>
    <submittedName>
        <fullName evidence="4">COesterase domain-containing protein</fullName>
    </submittedName>
</protein>
<reference evidence="3" key="1">
    <citation type="submission" date="2012-09" db="EMBL/GenBank/DDBJ databases">
        <authorList>
            <person name="Martin A.A."/>
        </authorList>
    </citation>
    <scope>NUCLEOTIDE SEQUENCE</scope>
</reference>
<evidence type="ECO:0000259" key="2">
    <source>
        <dbReference type="Pfam" id="PF00135"/>
    </source>
</evidence>
<dbReference type="InterPro" id="IPR029058">
    <property type="entry name" value="AB_hydrolase_fold"/>
</dbReference>
<dbReference type="AlphaFoldDB" id="A0A0K0D6N6"/>
<dbReference type="Proteomes" id="UP000035642">
    <property type="component" value="Unassembled WGS sequence"/>
</dbReference>
<dbReference type="WBParaSite" id="ACAC_0000573101-mRNA-1">
    <property type="protein sequence ID" value="ACAC_0000573101-mRNA-1"/>
    <property type="gene ID" value="ACAC_0000573101"/>
</dbReference>
<reference evidence="4" key="2">
    <citation type="submission" date="2017-02" db="UniProtKB">
        <authorList>
            <consortium name="WormBaseParasite"/>
        </authorList>
    </citation>
    <scope>IDENTIFICATION</scope>
</reference>
<dbReference type="Pfam" id="PF00135">
    <property type="entry name" value="COesterase"/>
    <property type="match status" value="1"/>
</dbReference>
<dbReference type="Gene3D" id="3.40.50.1820">
    <property type="entry name" value="alpha/beta hydrolase"/>
    <property type="match status" value="1"/>
</dbReference>
<keyword evidence="3" id="KW-1185">Reference proteome</keyword>
<dbReference type="PANTHER" id="PTHR43903">
    <property type="entry name" value="NEUROLIGIN"/>
    <property type="match status" value="1"/>
</dbReference>
<name>A0A0K0D6N6_ANGCA</name>
<accession>A0A0K0D6N6</accession>
<sequence length="209" mass="23834">SVYLLSLLIPPIQICYEVRSVNTAWGVVRGERVHPNGGDLPPVTQFLGVPYGVAPSGQFRFNMAISSAKWTHLPKEARKLSPACIQTQLPELSETRAFKQMSAQRFDYVHRLLPKLKLQSEDCLYMNIFVPERLGGLQNFYRMMHAGGALQYTRVRWFVFCTMCSPILSFCRGRQIDQSCLTLSLDASETYQKSFHRPNKRSITTTIQP</sequence>
<evidence type="ECO:0000256" key="1">
    <source>
        <dbReference type="ARBA" id="ARBA00005964"/>
    </source>
</evidence>
<evidence type="ECO:0000313" key="3">
    <source>
        <dbReference type="Proteomes" id="UP000035642"/>
    </source>
</evidence>
<evidence type="ECO:0000313" key="4">
    <source>
        <dbReference type="WBParaSite" id="ACAC_0000573101-mRNA-1"/>
    </source>
</evidence>